<name>A0A8T2MTS0_9TELE</name>
<reference evidence="1" key="1">
    <citation type="thesis" date="2021" institute="BYU ScholarsArchive" country="Provo, UT, USA">
        <title>Applications of and Algorithms for Genome Assembly and Genomic Analyses with an Emphasis on Marine Teleosts.</title>
        <authorList>
            <person name="Pickett B.D."/>
        </authorList>
    </citation>
    <scope>NUCLEOTIDE SEQUENCE</scope>
    <source>
        <strain evidence="1">HI-2016</strain>
    </source>
</reference>
<gene>
    <name evidence="1" type="ORF">JZ751_005475</name>
</gene>
<evidence type="ECO:0000313" key="1">
    <source>
        <dbReference type="EMBL" id="KAG9329371.1"/>
    </source>
</evidence>
<evidence type="ECO:0000313" key="2">
    <source>
        <dbReference type="Proteomes" id="UP000824540"/>
    </source>
</evidence>
<dbReference type="AlphaFoldDB" id="A0A8T2MTS0"/>
<proteinExistence type="predicted"/>
<organism evidence="1 2">
    <name type="scientific">Albula glossodonta</name>
    <name type="common">roundjaw bonefish</name>
    <dbReference type="NCBI Taxonomy" id="121402"/>
    <lineage>
        <taxon>Eukaryota</taxon>
        <taxon>Metazoa</taxon>
        <taxon>Chordata</taxon>
        <taxon>Craniata</taxon>
        <taxon>Vertebrata</taxon>
        <taxon>Euteleostomi</taxon>
        <taxon>Actinopterygii</taxon>
        <taxon>Neopterygii</taxon>
        <taxon>Teleostei</taxon>
        <taxon>Albuliformes</taxon>
        <taxon>Albulidae</taxon>
        <taxon>Albula</taxon>
    </lineage>
</organism>
<sequence>MGVACISGLTSCGRLQVLTCFVFTVPCVKHWYRLQVHIRLQVPSVLEVLLCNPSSLGRATAICVPPSRAASYSRSGMDPDHRALLWHVVGGTRVYSLLCCGYPVCCVSGFPMEMKAQSCTCCLALCVCTHMD</sequence>
<dbReference type="EMBL" id="JAFBMS010001249">
    <property type="protein sequence ID" value="KAG9329371.1"/>
    <property type="molecule type" value="Genomic_DNA"/>
</dbReference>
<keyword evidence="2" id="KW-1185">Reference proteome</keyword>
<protein>
    <submittedName>
        <fullName evidence="1">Uncharacterized protein</fullName>
    </submittedName>
</protein>
<dbReference type="Proteomes" id="UP000824540">
    <property type="component" value="Unassembled WGS sequence"/>
</dbReference>
<accession>A0A8T2MTS0</accession>
<comment type="caution">
    <text evidence="1">The sequence shown here is derived from an EMBL/GenBank/DDBJ whole genome shotgun (WGS) entry which is preliminary data.</text>
</comment>